<feature type="domain" description="Band 7" evidence="8">
    <location>
        <begin position="81"/>
        <end position="243"/>
    </location>
</feature>
<evidence type="ECO:0000256" key="1">
    <source>
        <dbReference type="ARBA" id="ARBA00004370"/>
    </source>
</evidence>
<dbReference type="PANTHER" id="PTHR43327:SF2">
    <property type="entry name" value="MODULATOR OF FTSH PROTEASE HFLK"/>
    <property type="match status" value="1"/>
</dbReference>
<dbReference type="PANTHER" id="PTHR43327">
    <property type="entry name" value="STOMATIN-LIKE PROTEIN 2, MITOCHONDRIAL"/>
    <property type="match status" value="1"/>
</dbReference>
<name>A0A3B0YWR4_9ZZZZ</name>
<dbReference type="InterPro" id="IPR036013">
    <property type="entry name" value="Band_7/SPFH_dom_sf"/>
</dbReference>
<dbReference type="SMART" id="SM00244">
    <property type="entry name" value="PHB"/>
    <property type="match status" value="1"/>
</dbReference>
<protein>
    <submittedName>
        <fullName evidence="9">HflK protein</fullName>
    </submittedName>
</protein>
<dbReference type="GO" id="GO:0016020">
    <property type="term" value="C:membrane"/>
    <property type="evidence" value="ECO:0007669"/>
    <property type="project" value="UniProtKB-SubCell"/>
</dbReference>
<evidence type="ECO:0000256" key="5">
    <source>
        <dbReference type="ARBA" id="ARBA00023136"/>
    </source>
</evidence>
<keyword evidence="4 7" id="KW-1133">Transmembrane helix</keyword>
<dbReference type="InterPro" id="IPR010201">
    <property type="entry name" value="HflK"/>
</dbReference>
<dbReference type="InterPro" id="IPR020980">
    <property type="entry name" value="Membrane_HflK_N"/>
</dbReference>
<proteinExistence type="inferred from homology"/>
<comment type="subcellular location">
    <subcellularLocation>
        <location evidence="1">Membrane</location>
    </subcellularLocation>
</comment>
<evidence type="ECO:0000313" key="9">
    <source>
        <dbReference type="EMBL" id="VAW73364.1"/>
    </source>
</evidence>
<sequence>MAWNEPGGNRENDPWGPRKKKDGPPDLDEVINNIKKKIAGLFGGGKKGGTGGSSSSGGGGSTSGIGITVILVIAALIWASTGFYTVKLPERGVVQRFGVVTEVTGSGLHWHLPYPIERVTVKNIDKNRTLTIDQTMLTKDEKLVNIKITVNYSILDIKSYLFEIRDPQKTLRESLESALRETLSSLTLEEVLGQQQVASHQGKSALQQCNITYDTPAIIAIQKSELEKAKAKANPVKIASAGVKIKNSHDPIDEQVRRELKILINKYKTGIVVNSIAFEKPTAPSQEVEQAFREVTSAQEKATRLQEEAWAYCQKRVNEARGKESVIIKTAEAYKIEKILLAKGEASRFLKILLEYEKAPNVARKRMYLESQQKILARTPKIYINTKSNGNVLFLPINKMLNQVNSADDSSKN</sequence>
<dbReference type="Pfam" id="PF01145">
    <property type="entry name" value="Band_7"/>
    <property type="match status" value="1"/>
</dbReference>
<evidence type="ECO:0000256" key="7">
    <source>
        <dbReference type="SAM" id="Phobius"/>
    </source>
</evidence>
<reference evidence="9" key="1">
    <citation type="submission" date="2018-06" db="EMBL/GenBank/DDBJ databases">
        <authorList>
            <person name="Zhirakovskaya E."/>
        </authorList>
    </citation>
    <scope>NUCLEOTIDE SEQUENCE</scope>
</reference>
<dbReference type="Pfam" id="PF12221">
    <property type="entry name" value="HflK_N"/>
    <property type="match status" value="1"/>
</dbReference>
<accession>A0A3B0YWR4</accession>
<evidence type="ECO:0000256" key="4">
    <source>
        <dbReference type="ARBA" id="ARBA00022989"/>
    </source>
</evidence>
<comment type="similarity">
    <text evidence="2">Belongs to the band 7/mec-2 family. HflK subfamily.</text>
</comment>
<keyword evidence="3 7" id="KW-0812">Transmembrane</keyword>
<dbReference type="InterPro" id="IPR050710">
    <property type="entry name" value="Band7/mec-2_domain"/>
</dbReference>
<feature type="region of interest" description="Disordered" evidence="6">
    <location>
        <begin position="1"/>
        <end position="28"/>
    </location>
</feature>
<dbReference type="EMBL" id="UOFL01000043">
    <property type="protein sequence ID" value="VAW73364.1"/>
    <property type="molecule type" value="Genomic_DNA"/>
</dbReference>
<dbReference type="CDD" id="cd03404">
    <property type="entry name" value="SPFH_HflK"/>
    <property type="match status" value="1"/>
</dbReference>
<organism evidence="9">
    <name type="scientific">hydrothermal vent metagenome</name>
    <dbReference type="NCBI Taxonomy" id="652676"/>
    <lineage>
        <taxon>unclassified sequences</taxon>
        <taxon>metagenomes</taxon>
        <taxon>ecological metagenomes</taxon>
    </lineage>
</organism>
<dbReference type="InterPro" id="IPR001107">
    <property type="entry name" value="Band_7"/>
</dbReference>
<evidence type="ECO:0000259" key="8">
    <source>
        <dbReference type="SMART" id="SM00244"/>
    </source>
</evidence>
<evidence type="ECO:0000256" key="3">
    <source>
        <dbReference type="ARBA" id="ARBA00022692"/>
    </source>
</evidence>
<dbReference type="SUPFAM" id="SSF117892">
    <property type="entry name" value="Band 7/SPFH domain"/>
    <property type="match status" value="1"/>
</dbReference>
<dbReference type="AlphaFoldDB" id="A0A3B0YWR4"/>
<keyword evidence="5 7" id="KW-0472">Membrane</keyword>
<evidence type="ECO:0000256" key="2">
    <source>
        <dbReference type="ARBA" id="ARBA00006971"/>
    </source>
</evidence>
<dbReference type="Gene3D" id="3.30.479.30">
    <property type="entry name" value="Band 7 domain"/>
    <property type="match status" value="1"/>
</dbReference>
<feature type="transmembrane region" description="Helical" evidence="7">
    <location>
        <begin position="65"/>
        <end position="86"/>
    </location>
</feature>
<evidence type="ECO:0000256" key="6">
    <source>
        <dbReference type="SAM" id="MobiDB-lite"/>
    </source>
</evidence>
<gene>
    <name evidence="9" type="ORF">MNBD_GAMMA12-3336</name>
</gene>